<dbReference type="EMBL" id="CP011110">
    <property type="protein sequence ID" value="AKA26702.1"/>
    <property type="molecule type" value="Genomic_DNA"/>
</dbReference>
<dbReference type="AlphaFoldDB" id="A0A0D5Y6W7"/>
<proteinExistence type="predicted"/>
<organism evidence="2 3">
    <name type="scientific">Pseudomonas chlororaphis</name>
    <dbReference type="NCBI Taxonomy" id="587753"/>
    <lineage>
        <taxon>Bacteria</taxon>
        <taxon>Pseudomonadati</taxon>
        <taxon>Pseudomonadota</taxon>
        <taxon>Gammaproteobacteria</taxon>
        <taxon>Pseudomonadales</taxon>
        <taxon>Pseudomonadaceae</taxon>
        <taxon>Pseudomonas</taxon>
    </lineage>
</organism>
<evidence type="ECO:0000313" key="2">
    <source>
        <dbReference type="EMBL" id="AKA26702.1"/>
    </source>
</evidence>
<sequence>MQRHYIPVVVHPSLLKGIFCRAIKVGRRSQPSPGGYRYTPLQTGSRGSQKGRQSYGVNYKSDYLAKTTPCASRLCSGVASAPYSDLRPRPMTRGRRPNAGGGRWPPWVRPCHAPIIGPLCLWSPLCRIYASPT</sequence>
<protein>
    <submittedName>
        <fullName evidence="2">Uncharacterized protein</fullName>
    </submittedName>
</protein>
<name>A0A0D5Y6W7_9PSED</name>
<gene>
    <name evidence="2" type="ORF">PCL1606_52560</name>
</gene>
<accession>A0A0D5Y6W7</accession>
<dbReference type="KEGG" id="pcz:PCL1606_52560"/>
<reference evidence="2 3" key="1">
    <citation type="journal article" date="2015" name="Mol. Plant Microbe Interact.">
        <title>Comparative Genomic Analysis of Pseudomonas chlororaphis PCL1606 Reveals New Insight into Antifungal Compounds Involved in Biocontrol.</title>
        <authorList>
            <person name="Calderon C.E."/>
            <person name="Ramos C."/>
            <person name="de Vicente A."/>
            <person name="Cazorla F.M."/>
        </authorList>
    </citation>
    <scope>NUCLEOTIDE SEQUENCE [LARGE SCALE GENOMIC DNA]</scope>
    <source>
        <strain evidence="2 3">PCL1606</strain>
    </source>
</reference>
<evidence type="ECO:0000256" key="1">
    <source>
        <dbReference type="SAM" id="MobiDB-lite"/>
    </source>
</evidence>
<dbReference type="Proteomes" id="UP000032748">
    <property type="component" value="Chromosome"/>
</dbReference>
<feature type="compositionally biased region" description="Polar residues" evidence="1">
    <location>
        <begin position="40"/>
        <end position="54"/>
    </location>
</feature>
<evidence type="ECO:0000313" key="3">
    <source>
        <dbReference type="Proteomes" id="UP000032748"/>
    </source>
</evidence>
<feature type="region of interest" description="Disordered" evidence="1">
    <location>
        <begin position="30"/>
        <end position="54"/>
    </location>
</feature>